<evidence type="ECO:0000256" key="5">
    <source>
        <dbReference type="ARBA" id="ARBA00022824"/>
    </source>
</evidence>
<dbReference type="AlphaFoldDB" id="A0AAV5RKT8"/>
<feature type="transmembrane region" description="Helical" evidence="13">
    <location>
        <begin position="535"/>
        <end position="556"/>
    </location>
</feature>
<dbReference type="PANTHER" id="PTHR10408:SF23">
    <property type="entry name" value="STEROL O-ACYLTRANSFERASE 1-RELATED"/>
    <property type="match status" value="1"/>
</dbReference>
<evidence type="ECO:0000256" key="12">
    <source>
        <dbReference type="SAM" id="MobiDB-lite"/>
    </source>
</evidence>
<comment type="function">
    <text evidence="9">Sterol O-acyltransferase that catalyzes the formation of stery esters.</text>
</comment>
<feature type="compositionally biased region" description="Basic residues" evidence="12">
    <location>
        <begin position="1"/>
        <end position="12"/>
    </location>
</feature>
<keyword evidence="15" id="KW-1185">Reference proteome</keyword>
<evidence type="ECO:0000313" key="14">
    <source>
        <dbReference type="EMBL" id="GMM52156.1"/>
    </source>
</evidence>
<evidence type="ECO:0000256" key="4">
    <source>
        <dbReference type="ARBA" id="ARBA00022692"/>
    </source>
</evidence>
<dbReference type="Pfam" id="PF03062">
    <property type="entry name" value="MBOAT"/>
    <property type="match status" value="1"/>
</dbReference>
<keyword evidence="7 10" id="KW-0472">Membrane</keyword>
<comment type="subcellular location">
    <subcellularLocation>
        <location evidence="1 10">Endoplasmic reticulum membrane</location>
        <topology evidence="1 10">Multi-pass membrane protein</topology>
    </subcellularLocation>
</comment>
<feature type="active site" evidence="11">
    <location>
        <position position="495"/>
    </location>
</feature>
<evidence type="ECO:0000313" key="15">
    <source>
        <dbReference type="Proteomes" id="UP001362899"/>
    </source>
</evidence>
<evidence type="ECO:0000256" key="9">
    <source>
        <dbReference type="ARBA" id="ARBA00023568"/>
    </source>
</evidence>
<keyword evidence="5 10" id="KW-0256">Endoplasmic reticulum</keyword>
<keyword evidence="6 13" id="KW-1133">Transmembrane helix</keyword>
<keyword evidence="3 10" id="KW-0808">Transferase</keyword>
<feature type="region of interest" description="Disordered" evidence="12">
    <location>
        <begin position="1"/>
        <end position="86"/>
    </location>
</feature>
<proteinExistence type="inferred from homology"/>
<evidence type="ECO:0000256" key="11">
    <source>
        <dbReference type="PIRSR" id="PIRSR000439-1"/>
    </source>
</evidence>
<evidence type="ECO:0000256" key="2">
    <source>
        <dbReference type="ARBA" id="ARBA00009010"/>
    </source>
</evidence>
<evidence type="ECO:0000256" key="13">
    <source>
        <dbReference type="SAM" id="Phobius"/>
    </source>
</evidence>
<dbReference type="GO" id="GO:0005789">
    <property type="term" value="C:endoplasmic reticulum membrane"/>
    <property type="evidence" value="ECO:0007669"/>
    <property type="project" value="UniProtKB-SubCell"/>
</dbReference>
<comment type="similarity">
    <text evidence="2 10">Belongs to the membrane-bound acyltransferase family. Sterol o-acyltransferase subfamily.</text>
</comment>
<dbReference type="GO" id="GO:0008204">
    <property type="term" value="P:ergosterol metabolic process"/>
    <property type="evidence" value="ECO:0007669"/>
    <property type="project" value="TreeGrafter"/>
</dbReference>
<dbReference type="PANTHER" id="PTHR10408">
    <property type="entry name" value="STEROL O-ACYLTRANSFERASE"/>
    <property type="match status" value="1"/>
</dbReference>
<feature type="transmembrane region" description="Helical" evidence="13">
    <location>
        <begin position="260"/>
        <end position="283"/>
    </location>
</feature>
<evidence type="ECO:0000256" key="7">
    <source>
        <dbReference type="ARBA" id="ARBA00023136"/>
    </source>
</evidence>
<evidence type="ECO:0000256" key="1">
    <source>
        <dbReference type="ARBA" id="ARBA00004477"/>
    </source>
</evidence>
<dbReference type="InterPro" id="IPR004299">
    <property type="entry name" value="MBOAT_fam"/>
</dbReference>
<dbReference type="Proteomes" id="UP001362899">
    <property type="component" value="Unassembled WGS sequence"/>
</dbReference>
<feature type="transmembrane region" description="Helical" evidence="13">
    <location>
        <begin position="235"/>
        <end position="254"/>
    </location>
</feature>
<feature type="transmembrane region" description="Helical" evidence="13">
    <location>
        <begin position="400"/>
        <end position="421"/>
    </location>
</feature>
<feature type="compositionally biased region" description="Low complexity" evidence="12">
    <location>
        <begin position="34"/>
        <end position="53"/>
    </location>
</feature>
<evidence type="ECO:0000256" key="8">
    <source>
        <dbReference type="ARBA" id="ARBA00023315"/>
    </source>
</evidence>
<feature type="transmembrane region" description="Helical" evidence="13">
    <location>
        <begin position="199"/>
        <end position="223"/>
    </location>
</feature>
<dbReference type="GO" id="GO:0034737">
    <property type="term" value="F:ergosterol O-acyltransferase activity"/>
    <property type="evidence" value="ECO:0007669"/>
    <property type="project" value="TreeGrafter"/>
</dbReference>
<keyword evidence="4 13" id="KW-0812">Transmembrane</keyword>
<dbReference type="PIRSF" id="PIRSF000439">
    <property type="entry name" value="Oat_ACAT_DAG_ARE"/>
    <property type="match status" value="1"/>
</dbReference>
<comment type="caution">
    <text evidence="14">The sequence shown here is derived from an EMBL/GenBank/DDBJ whole genome shotgun (WGS) entry which is preliminary data.</text>
</comment>
<accession>A0AAV5RKT8</accession>
<feature type="transmembrane region" description="Helical" evidence="13">
    <location>
        <begin position="158"/>
        <end position="179"/>
    </location>
</feature>
<gene>
    <name evidence="14" type="ORF">DASB73_031190</name>
</gene>
<keyword evidence="8 10" id="KW-0012">Acyltransferase</keyword>
<protein>
    <recommendedName>
        <fullName evidence="10">O-acyltransferase</fullName>
    </recommendedName>
</protein>
<feature type="transmembrane region" description="Helical" evidence="13">
    <location>
        <begin position="352"/>
        <end position="371"/>
    </location>
</feature>
<name>A0AAV5RKT8_STABA</name>
<organism evidence="14 15">
    <name type="scientific">Starmerella bacillaris</name>
    <name type="common">Yeast</name>
    <name type="synonym">Candida zemplinina</name>
    <dbReference type="NCBI Taxonomy" id="1247836"/>
    <lineage>
        <taxon>Eukaryota</taxon>
        <taxon>Fungi</taxon>
        <taxon>Dikarya</taxon>
        <taxon>Ascomycota</taxon>
        <taxon>Saccharomycotina</taxon>
        <taxon>Dipodascomycetes</taxon>
        <taxon>Dipodascales</taxon>
        <taxon>Trichomonascaceae</taxon>
        <taxon>Starmerella</taxon>
    </lineage>
</organism>
<dbReference type="EMBL" id="BTGC01000008">
    <property type="protein sequence ID" value="GMM52156.1"/>
    <property type="molecule type" value="Genomic_DNA"/>
</dbReference>
<sequence length="558" mass="65101">MPAKKRSNKAHKEKVPSSEELQDVDLNTTEEVQSSSTSVSSKAAGKGKTATSAPHKRSKAAGQNEDAEHVSSEISDARHQKAHPDTLNAVEVTEDVKITEKKDEIIVEVKKKQVASSLASNRHRLPVELRNIPRFYQAAMYRPYSVLDSPEWTNSKFFGFYVLFWVAISVSMLRILLLNVFKNGYPLGRNVIATLQRDWWHVGLADLVMYIAMYPTFFMQYAVSKKWVNWKRYGWILQHLYQSAYLVTFVLYARARSFTWIAQIFLTLHCLVQIMKMHSFAVFNGYMFYLKEALENPKIVEKLDKQDLEQYTEQLGKYPKNLTLHNFFMYTMYPTCVYELEYPRTEKIRWGFVFRQVVATLGIFMCMTIIAEQSMHPIAVQASELREHGSLLTRIKGYPLIFMEVYAPFMLLYILTFYIIWHSIMNGIAELSRYGDREFYRDWWNSTEWAKFARDWNVPVHNFLQRHVYTSSRLQLQLSKGSAMFFTFLLSSVVHELAMWVIFGRLRGFLFGLQLMQLPMQLLSNLKFFKSRPTLGLVTFWFGIALGPSILCSLYLTF</sequence>
<evidence type="ECO:0000256" key="3">
    <source>
        <dbReference type="ARBA" id="ARBA00022679"/>
    </source>
</evidence>
<evidence type="ECO:0000256" key="6">
    <source>
        <dbReference type="ARBA" id="ARBA00022989"/>
    </source>
</evidence>
<reference evidence="14 15" key="1">
    <citation type="journal article" date="2023" name="Elife">
        <title>Identification of key yeast species and microbe-microbe interactions impacting larval growth of Drosophila in the wild.</title>
        <authorList>
            <person name="Mure A."/>
            <person name="Sugiura Y."/>
            <person name="Maeda R."/>
            <person name="Honda K."/>
            <person name="Sakurai N."/>
            <person name="Takahashi Y."/>
            <person name="Watada M."/>
            <person name="Katoh T."/>
            <person name="Gotoh A."/>
            <person name="Gotoh Y."/>
            <person name="Taniguchi I."/>
            <person name="Nakamura K."/>
            <person name="Hayashi T."/>
            <person name="Katayama T."/>
            <person name="Uemura T."/>
            <person name="Hattori Y."/>
        </authorList>
    </citation>
    <scope>NUCLEOTIDE SEQUENCE [LARGE SCALE GENOMIC DNA]</scope>
    <source>
        <strain evidence="14 15">SB-73</strain>
    </source>
</reference>
<feature type="compositionally biased region" description="Basic and acidic residues" evidence="12">
    <location>
        <begin position="66"/>
        <end position="84"/>
    </location>
</feature>
<evidence type="ECO:0000256" key="10">
    <source>
        <dbReference type="PIRNR" id="PIRNR000439"/>
    </source>
</evidence>
<feature type="transmembrane region" description="Helical" evidence="13">
    <location>
        <begin position="483"/>
        <end position="503"/>
    </location>
</feature>
<dbReference type="InterPro" id="IPR014371">
    <property type="entry name" value="Oat_ACAT_DAG_ARE"/>
</dbReference>